<gene>
    <name evidence="2" type="ORF">SAMN04488568_103150</name>
</gene>
<dbReference type="Pfam" id="PF05787">
    <property type="entry name" value="PhoX"/>
    <property type="match status" value="2"/>
</dbReference>
<protein>
    <recommendedName>
        <fullName evidence="4">WD40-like Beta Propeller Repeat</fullName>
    </recommendedName>
</protein>
<feature type="chain" id="PRO_5011552349" description="WD40-like Beta Propeller Repeat" evidence="1">
    <location>
        <begin position="18"/>
        <end position="471"/>
    </location>
</feature>
<reference evidence="2 3" key="1">
    <citation type="submission" date="2016-10" db="EMBL/GenBank/DDBJ databases">
        <authorList>
            <person name="de Groot N.N."/>
        </authorList>
    </citation>
    <scope>NUCLEOTIDE SEQUENCE [LARGE SCALE GENOMIC DNA]</scope>
    <source>
        <strain evidence="2 3">DSM 16077</strain>
    </source>
</reference>
<dbReference type="EMBL" id="FNHG01000003">
    <property type="protein sequence ID" value="SDL95170.1"/>
    <property type="molecule type" value="Genomic_DNA"/>
</dbReference>
<dbReference type="RefSeq" id="WP_091767317.1">
    <property type="nucleotide sequence ID" value="NZ_FNHG01000003.1"/>
</dbReference>
<dbReference type="SUPFAM" id="SSF63825">
    <property type="entry name" value="YWTD domain"/>
    <property type="match status" value="1"/>
</dbReference>
<evidence type="ECO:0000313" key="3">
    <source>
        <dbReference type="Proteomes" id="UP000199759"/>
    </source>
</evidence>
<feature type="signal peptide" evidence="1">
    <location>
        <begin position="1"/>
        <end position="17"/>
    </location>
</feature>
<dbReference type="AlphaFoldDB" id="A0A1G9P8T4"/>
<evidence type="ECO:0000256" key="1">
    <source>
        <dbReference type="SAM" id="SignalP"/>
    </source>
</evidence>
<proteinExistence type="predicted"/>
<keyword evidence="3" id="KW-1185">Reference proteome</keyword>
<dbReference type="PANTHER" id="PTHR35399:SF4">
    <property type="entry name" value="MEMBRANE PROTEIN"/>
    <property type="match status" value="1"/>
</dbReference>
<accession>A0A1G9P8T4</accession>
<sequence length="471" mass="51081">MSLTRRLFLRNSIATSAAFTGLATLAGCQSREVGGYINQVTGYGPLQADPAELFDLPRGFSYQVLSTVGDEMTDGLLAPGDYDGMGCFARDDGRIVLVRNHELNPGQVEVSPFGPANERLDLIDRTRVHDWTADGLPNLGGTSHLVLDPQTLAVEEEYLSLIGTYNNCAGGITPWGSWITCEETTVGIGDAARVEHGYCFEVPSSATGLVTPVPLKAMGRFRHEAVAIDPDTGIVYETEDEYDGCCFYRFLPDVPGQLSQGGRLQALAIRGRPGLDIRNWAETGPNVAVGDWIEVEWVDLDDVESPNADLWIRAVAAGAAHFSRCEGLYWGDGECYFTSTDGGPAHIGQIWRYQPSPLEGQPGESAHPARLQLFVESDDPQIMEKCDNVCVAPWGDLIVLEDGSDDQYIRGVTPAGQMYTIGRNAASGPDGNKSEITGPCFSPDGSTLFFNIQRYPGRTFAVRGPWGDRSL</sequence>
<dbReference type="PANTHER" id="PTHR35399">
    <property type="entry name" value="SLR8030 PROTEIN"/>
    <property type="match status" value="1"/>
</dbReference>
<dbReference type="Proteomes" id="UP000199759">
    <property type="component" value="Unassembled WGS sequence"/>
</dbReference>
<dbReference type="STRING" id="144026.SAMN04488568_103150"/>
<dbReference type="InterPro" id="IPR008557">
    <property type="entry name" value="PhoX"/>
</dbReference>
<keyword evidence="1" id="KW-0732">Signal</keyword>
<dbReference type="PROSITE" id="PS51257">
    <property type="entry name" value="PROKAR_LIPOPROTEIN"/>
    <property type="match status" value="1"/>
</dbReference>
<dbReference type="OrthoDB" id="9801383at2"/>
<name>A0A1G9P8T4_9PROT</name>
<organism evidence="2 3">
    <name type="scientific">Maricaulis salignorans</name>
    <dbReference type="NCBI Taxonomy" id="144026"/>
    <lineage>
        <taxon>Bacteria</taxon>
        <taxon>Pseudomonadati</taxon>
        <taxon>Pseudomonadota</taxon>
        <taxon>Alphaproteobacteria</taxon>
        <taxon>Maricaulales</taxon>
        <taxon>Maricaulaceae</taxon>
        <taxon>Maricaulis</taxon>
    </lineage>
</organism>
<evidence type="ECO:0008006" key="4">
    <source>
        <dbReference type="Google" id="ProtNLM"/>
    </source>
</evidence>
<evidence type="ECO:0000313" key="2">
    <source>
        <dbReference type="EMBL" id="SDL95170.1"/>
    </source>
</evidence>